<keyword evidence="2" id="KW-0812">Transmembrane</keyword>
<protein>
    <submittedName>
        <fullName evidence="3">Efflux RND transporter periplasmic adaptor subunit</fullName>
    </submittedName>
</protein>
<keyword evidence="4" id="KW-1185">Reference proteome</keyword>
<keyword evidence="2" id="KW-1133">Transmembrane helix</keyword>
<comment type="caution">
    <text evidence="3">The sequence shown here is derived from an EMBL/GenBank/DDBJ whole genome shotgun (WGS) entry which is preliminary data.</text>
</comment>
<evidence type="ECO:0000313" key="4">
    <source>
        <dbReference type="Proteomes" id="UP001597101"/>
    </source>
</evidence>
<evidence type="ECO:0000256" key="1">
    <source>
        <dbReference type="SAM" id="MobiDB-lite"/>
    </source>
</evidence>
<dbReference type="Gene3D" id="2.40.50.100">
    <property type="match status" value="1"/>
</dbReference>
<accession>A0ABW3FGI6</accession>
<dbReference type="InterPro" id="IPR050393">
    <property type="entry name" value="MFP_Efflux_Pump"/>
</dbReference>
<feature type="transmembrane region" description="Helical" evidence="2">
    <location>
        <begin position="229"/>
        <end position="252"/>
    </location>
</feature>
<feature type="region of interest" description="Disordered" evidence="1">
    <location>
        <begin position="1"/>
        <end position="43"/>
    </location>
</feature>
<dbReference type="Proteomes" id="UP001597101">
    <property type="component" value="Unassembled WGS sequence"/>
</dbReference>
<organism evidence="3 4">
    <name type="scientific">Pseudahrensia aquimaris</name>
    <dbReference type="NCBI Taxonomy" id="744461"/>
    <lineage>
        <taxon>Bacteria</taxon>
        <taxon>Pseudomonadati</taxon>
        <taxon>Pseudomonadota</taxon>
        <taxon>Alphaproteobacteria</taxon>
        <taxon>Hyphomicrobiales</taxon>
        <taxon>Ahrensiaceae</taxon>
        <taxon>Pseudahrensia</taxon>
    </lineage>
</organism>
<gene>
    <name evidence="3" type="ORF">ACFQ14_06435</name>
</gene>
<keyword evidence="2" id="KW-0472">Membrane</keyword>
<name>A0ABW3FGI6_9HYPH</name>
<reference evidence="4" key="1">
    <citation type="journal article" date="2019" name="Int. J. Syst. Evol. Microbiol.">
        <title>The Global Catalogue of Microorganisms (GCM) 10K type strain sequencing project: providing services to taxonomists for standard genome sequencing and annotation.</title>
        <authorList>
            <consortium name="The Broad Institute Genomics Platform"/>
            <consortium name="The Broad Institute Genome Sequencing Center for Infectious Disease"/>
            <person name="Wu L."/>
            <person name="Ma J."/>
        </authorList>
    </citation>
    <scope>NUCLEOTIDE SEQUENCE [LARGE SCALE GENOMIC DNA]</scope>
    <source>
        <strain evidence="4">CCUG 60023</strain>
    </source>
</reference>
<dbReference type="PANTHER" id="PTHR30367">
    <property type="entry name" value="P-HYDROXYBENZOIC ACID EFFLUX PUMP SUBUNIT AAEA-RELATED"/>
    <property type="match status" value="1"/>
</dbReference>
<evidence type="ECO:0000313" key="3">
    <source>
        <dbReference type="EMBL" id="MFD0916040.1"/>
    </source>
</evidence>
<evidence type="ECO:0000256" key="2">
    <source>
        <dbReference type="SAM" id="Phobius"/>
    </source>
</evidence>
<sequence length="496" mass="54269">MTAKAIRIEPSAPIGEGPKPANDTADERLKTRAQRLGPVSGPDEMRSLRRKLLQTESRLSKLEALLEFEDAVRKCRTFRELVYCIANKPLDLVESRQILIFRARGFRSDKVKLDAVSSLSSVDANAPKVRALEDALGKVLKVAMQREETVVGQPLAFGRHEDSSALAGTLVPLLDDRKLPFAALVFVSANNKVSEAQPIHALVGDVARHAWLKLQPRRRATGSIRLPRYLSAVLAVASIIVMFIPVSLTALAPVEIVARDAQVVAAPIDGIIEEILVEPNSIVSKGKPLFRFVDTTLASNRDIANEKKLVAIARLNTAQQNSFGNGEGKRDLAIAEAELQLALRELAYAESQLAKAVVASSRDGVAVFDRKSDWQGRPIAVGERVLEIADPRSVEAEMFLPVSDAIVLHKDAEVRLFLDSSPLSAIPATVKSASYRAVPHEGKEASYRVVARISGEEDALLRIGTRGTAQVFGETTTLGFFLFRKPLAYIRQWIGW</sequence>
<proteinExistence type="predicted"/>
<dbReference type="EMBL" id="JBHTJV010000003">
    <property type="protein sequence ID" value="MFD0916040.1"/>
    <property type="molecule type" value="Genomic_DNA"/>
</dbReference>
<dbReference type="PANTHER" id="PTHR30367:SF1">
    <property type="entry name" value="MULTIDRUG RESISTANCE PROTEIN MDTN"/>
    <property type="match status" value="1"/>
</dbReference>
<dbReference type="RefSeq" id="WP_377211876.1">
    <property type="nucleotide sequence ID" value="NZ_JBHTJV010000003.1"/>
</dbReference>